<dbReference type="Gene3D" id="3.40.50.300">
    <property type="entry name" value="P-loop containing nucleotide triphosphate hydrolases"/>
    <property type="match status" value="1"/>
</dbReference>
<dbReference type="Proteomes" id="UP000035740">
    <property type="component" value="Unassembled WGS sequence"/>
</dbReference>
<keyword evidence="2 5" id="KW-0547">Nucleotide-binding</keyword>
<evidence type="ECO:0000256" key="1">
    <source>
        <dbReference type="ARBA" id="ARBA00022723"/>
    </source>
</evidence>
<feature type="non-terminal residue" evidence="7">
    <location>
        <position position="1"/>
    </location>
</feature>
<dbReference type="EMBL" id="KQ099448">
    <property type="protein sequence ID" value="KMS93742.1"/>
    <property type="molecule type" value="Genomic_DNA"/>
</dbReference>
<dbReference type="PROSITE" id="PS51882">
    <property type="entry name" value="G_ALPHA"/>
    <property type="match status" value="1"/>
</dbReference>
<dbReference type="InterPro" id="IPR001019">
    <property type="entry name" value="Gprotein_alpha_su"/>
</dbReference>
<evidence type="ECO:0008006" key="9">
    <source>
        <dbReference type="Google" id="ProtNLM"/>
    </source>
</evidence>
<keyword evidence="6" id="KW-0460">Magnesium</keyword>
<dbReference type="GO" id="GO:0001664">
    <property type="term" value="F:G protein-coupled receptor binding"/>
    <property type="evidence" value="ECO:0007669"/>
    <property type="project" value="TreeGrafter"/>
</dbReference>
<evidence type="ECO:0000256" key="5">
    <source>
        <dbReference type="PIRSR" id="PIRSR601019-1"/>
    </source>
</evidence>
<dbReference type="PANTHER" id="PTHR10218:SF193">
    <property type="entry name" value="GUANINE NUCLEOTIDE-BINDING PROTEIN ALPHA-8 SUBUNIT"/>
    <property type="match status" value="1"/>
</dbReference>
<gene>
    <name evidence="7" type="ORF">BVRB_028420</name>
</gene>
<sequence length="204" mass="23614">NTLECLRSIVKSMQQFGLAPDPKFAETVRLTSVELNDESQPVLSDALVQAAAEFLKSEAVKSFMTTHRNQFWILDAHPYYFNHMSRIAPRPYEYADEDFIFARVKTSGVVQTTIEVPNSFNPALRHRVINYEMIDVAGQRSERRKWIQYFDNVDAITFVVNLAGYATRMFEDDHTLRMNDELSLFKQVVGNPIFKDNHIFLVLN</sequence>
<name>A0A0J8B1I6_BETVV</name>
<dbReference type="GO" id="GO:0046872">
    <property type="term" value="F:metal ion binding"/>
    <property type="evidence" value="ECO:0007669"/>
    <property type="project" value="UniProtKB-KW"/>
</dbReference>
<dbReference type="OrthoDB" id="5817230at2759"/>
<dbReference type="SUPFAM" id="SSF47895">
    <property type="entry name" value="Transducin (alpha subunit), insertion domain"/>
    <property type="match status" value="1"/>
</dbReference>
<feature type="binding site" evidence="5">
    <location>
        <begin position="135"/>
        <end position="139"/>
    </location>
    <ligand>
        <name>GTP</name>
        <dbReference type="ChEBI" id="CHEBI:37565"/>
    </ligand>
</feature>
<dbReference type="InterPro" id="IPR027417">
    <property type="entry name" value="P-loop_NTPase"/>
</dbReference>
<feature type="binding site" evidence="6">
    <location>
        <position position="106"/>
    </location>
    <ligand>
        <name>Mg(2+)</name>
        <dbReference type="ChEBI" id="CHEBI:18420"/>
    </ligand>
</feature>
<dbReference type="GO" id="GO:0005737">
    <property type="term" value="C:cytoplasm"/>
    <property type="evidence" value="ECO:0007669"/>
    <property type="project" value="TreeGrafter"/>
</dbReference>
<protein>
    <recommendedName>
        <fullName evidence="9">G protein alpha subunit</fullName>
    </recommendedName>
</protein>
<feature type="non-terminal residue" evidence="7">
    <location>
        <position position="204"/>
    </location>
</feature>
<dbReference type="GO" id="GO:0003924">
    <property type="term" value="F:GTPase activity"/>
    <property type="evidence" value="ECO:0007669"/>
    <property type="project" value="InterPro"/>
</dbReference>
<dbReference type="Pfam" id="PF00503">
    <property type="entry name" value="G-alpha"/>
    <property type="match status" value="1"/>
</dbReference>
<evidence type="ECO:0000256" key="3">
    <source>
        <dbReference type="ARBA" id="ARBA00023134"/>
    </source>
</evidence>
<dbReference type="GO" id="GO:0007188">
    <property type="term" value="P:adenylate cyclase-modulating G protein-coupled receptor signaling pathway"/>
    <property type="evidence" value="ECO:0007669"/>
    <property type="project" value="TreeGrafter"/>
</dbReference>
<evidence type="ECO:0000313" key="8">
    <source>
        <dbReference type="Proteomes" id="UP000035740"/>
    </source>
</evidence>
<dbReference type="PRINTS" id="PR00318">
    <property type="entry name" value="GPROTEINA"/>
</dbReference>
<accession>A0A0J8B1I6</accession>
<proteinExistence type="predicted"/>
<dbReference type="GO" id="GO:0005525">
    <property type="term" value="F:GTP binding"/>
    <property type="evidence" value="ECO:0007669"/>
    <property type="project" value="UniProtKB-KW"/>
</dbReference>
<keyword evidence="1 6" id="KW-0479">Metal-binding</keyword>
<evidence type="ECO:0000313" key="7">
    <source>
        <dbReference type="EMBL" id="KMS93742.1"/>
    </source>
</evidence>
<evidence type="ECO:0000256" key="6">
    <source>
        <dbReference type="PIRSR" id="PIRSR601019-2"/>
    </source>
</evidence>
<dbReference type="InterPro" id="IPR011025">
    <property type="entry name" value="GproteinA_insert"/>
</dbReference>
<dbReference type="FunFam" id="3.40.50.300:FF:000692">
    <property type="entry name" value="Guanine nucleotide-binding protein subunit alpha"/>
    <property type="match status" value="1"/>
</dbReference>
<dbReference type="SUPFAM" id="SSF52540">
    <property type="entry name" value="P-loop containing nucleoside triphosphate hydrolases"/>
    <property type="match status" value="1"/>
</dbReference>
<dbReference type="GO" id="GO:0031683">
    <property type="term" value="F:G-protein beta/gamma-subunit complex binding"/>
    <property type="evidence" value="ECO:0007669"/>
    <property type="project" value="InterPro"/>
</dbReference>
<keyword evidence="4" id="KW-0807">Transducer</keyword>
<keyword evidence="3 5" id="KW-0342">GTP-binding</keyword>
<dbReference type="GO" id="GO:0005834">
    <property type="term" value="C:heterotrimeric G-protein complex"/>
    <property type="evidence" value="ECO:0007669"/>
    <property type="project" value="TreeGrafter"/>
</dbReference>
<evidence type="ECO:0000256" key="2">
    <source>
        <dbReference type="ARBA" id="ARBA00022741"/>
    </source>
</evidence>
<organism evidence="7 8">
    <name type="scientific">Beta vulgaris subsp. vulgaris</name>
    <name type="common">Beet</name>
    <dbReference type="NCBI Taxonomy" id="3555"/>
    <lineage>
        <taxon>Eukaryota</taxon>
        <taxon>Viridiplantae</taxon>
        <taxon>Streptophyta</taxon>
        <taxon>Embryophyta</taxon>
        <taxon>Tracheophyta</taxon>
        <taxon>Spermatophyta</taxon>
        <taxon>Magnoliopsida</taxon>
        <taxon>eudicotyledons</taxon>
        <taxon>Gunneridae</taxon>
        <taxon>Pentapetalae</taxon>
        <taxon>Caryophyllales</taxon>
        <taxon>Chenopodiaceae</taxon>
        <taxon>Betoideae</taxon>
        <taxon>Beta</taxon>
    </lineage>
</organism>
<dbReference type="Gramene" id="KMS93742">
    <property type="protein sequence ID" value="KMS93742"/>
    <property type="gene ID" value="BVRB_028420"/>
</dbReference>
<dbReference type="AlphaFoldDB" id="A0A0J8B1I6"/>
<dbReference type="PANTHER" id="PTHR10218">
    <property type="entry name" value="GTP-BINDING PROTEIN ALPHA SUBUNIT"/>
    <property type="match status" value="1"/>
</dbReference>
<keyword evidence="8" id="KW-1185">Reference proteome</keyword>
<reference evidence="7 8" key="1">
    <citation type="journal article" date="2014" name="Nature">
        <title>The genome of the recently domesticated crop plant sugar beet (Beta vulgaris).</title>
        <authorList>
            <person name="Dohm J.C."/>
            <person name="Minoche A.E."/>
            <person name="Holtgrawe D."/>
            <person name="Capella-Gutierrez S."/>
            <person name="Zakrzewski F."/>
            <person name="Tafer H."/>
            <person name="Rupp O."/>
            <person name="Sorensen T.R."/>
            <person name="Stracke R."/>
            <person name="Reinhardt R."/>
            <person name="Goesmann A."/>
            <person name="Kraft T."/>
            <person name="Schulz B."/>
            <person name="Stadler P.F."/>
            <person name="Schmidt T."/>
            <person name="Gabaldon T."/>
            <person name="Lehrach H."/>
            <person name="Weisshaar B."/>
            <person name="Himmelbauer H."/>
        </authorList>
    </citation>
    <scope>NUCLEOTIDE SEQUENCE [LARGE SCALE GENOMIC DNA]</scope>
    <source>
        <tissue evidence="7">Taproot</tissue>
    </source>
</reference>
<dbReference type="SMART" id="SM00275">
    <property type="entry name" value="G_alpha"/>
    <property type="match status" value="1"/>
</dbReference>
<evidence type="ECO:0000256" key="4">
    <source>
        <dbReference type="ARBA" id="ARBA00023224"/>
    </source>
</evidence>